<evidence type="ECO:0000313" key="2">
    <source>
        <dbReference type="EMBL" id="MBB4765774.1"/>
    </source>
</evidence>
<reference evidence="2 3" key="1">
    <citation type="submission" date="2020-08" db="EMBL/GenBank/DDBJ databases">
        <title>Sequencing the genomes of 1000 actinobacteria strains.</title>
        <authorList>
            <person name="Klenk H.-P."/>
        </authorList>
    </citation>
    <scope>NUCLEOTIDE SEQUENCE [LARGE SCALE GENOMIC DNA]</scope>
    <source>
        <strain evidence="2 3">DSM 43149</strain>
    </source>
</reference>
<evidence type="ECO:0000256" key="1">
    <source>
        <dbReference type="SAM" id="MobiDB-lite"/>
    </source>
</evidence>
<dbReference type="AlphaFoldDB" id="A0A7W7I3H0"/>
<comment type="caution">
    <text evidence="2">The sequence shown here is derived from an EMBL/GenBank/DDBJ whole genome shotgun (WGS) entry which is preliminary data.</text>
</comment>
<accession>A0A7W7I3H0</accession>
<gene>
    <name evidence="2" type="ORF">BJ971_006330</name>
</gene>
<protein>
    <submittedName>
        <fullName evidence="2">Uncharacterized protein</fullName>
    </submittedName>
</protein>
<feature type="region of interest" description="Disordered" evidence="1">
    <location>
        <begin position="1"/>
        <end position="22"/>
    </location>
</feature>
<sequence length="198" mass="21557">MDDVDEFDAAMAAAMDPQRDTPGVTNVERVVQATSWWHPHRCTTCGHTFRRGDRVRFDTGSGQVWHLDPELSCYREAGTGATERRLGDADLEELARFLDGIDANWRVAGGVPVVPADTDPQLVAAPIGGLPRKECLGCAHSFRPGELVVICPCSPGQPECHYAVHRDPGLGLVCWESWRPSGMVAICPVTLRRLAGGQ</sequence>
<name>A0A7W7I3H0_9ACTN</name>
<evidence type="ECO:0000313" key="3">
    <source>
        <dbReference type="Proteomes" id="UP000578112"/>
    </source>
</evidence>
<dbReference type="RefSeq" id="WP_184996786.1">
    <property type="nucleotide sequence ID" value="NZ_BOMK01000021.1"/>
</dbReference>
<proteinExistence type="predicted"/>
<dbReference type="Proteomes" id="UP000578112">
    <property type="component" value="Unassembled WGS sequence"/>
</dbReference>
<keyword evidence="3" id="KW-1185">Reference proteome</keyword>
<dbReference type="EMBL" id="JACHNH010000001">
    <property type="protein sequence ID" value="MBB4765774.1"/>
    <property type="molecule type" value="Genomic_DNA"/>
</dbReference>
<organism evidence="2 3">
    <name type="scientific">Actinoplanes digitatis</name>
    <dbReference type="NCBI Taxonomy" id="1868"/>
    <lineage>
        <taxon>Bacteria</taxon>
        <taxon>Bacillati</taxon>
        <taxon>Actinomycetota</taxon>
        <taxon>Actinomycetes</taxon>
        <taxon>Micromonosporales</taxon>
        <taxon>Micromonosporaceae</taxon>
        <taxon>Actinoplanes</taxon>
    </lineage>
</organism>